<dbReference type="GO" id="GO:0016491">
    <property type="term" value="F:oxidoreductase activity"/>
    <property type="evidence" value="ECO:0007669"/>
    <property type="project" value="UniProtKB-KW"/>
</dbReference>
<evidence type="ECO:0000313" key="5">
    <source>
        <dbReference type="Proteomes" id="UP000246278"/>
    </source>
</evidence>
<dbReference type="PRINTS" id="PR00080">
    <property type="entry name" value="SDRFAMILY"/>
</dbReference>
<dbReference type="OrthoDB" id="9808814at2"/>
<proteinExistence type="inferred from homology"/>
<name>A0A317T7Q7_9CHLB</name>
<dbReference type="PIRSF" id="PIRSF000126">
    <property type="entry name" value="11-beta-HSD1"/>
    <property type="match status" value="1"/>
</dbReference>
<dbReference type="PANTHER" id="PTHR44196">
    <property type="entry name" value="DEHYDROGENASE/REDUCTASE SDR FAMILY MEMBER 7B"/>
    <property type="match status" value="1"/>
</dbReference>
<comment type="caution">
    <text evidence="4">The sequence shown here is derived from an EMBL/GenBank/DDBJ whole genome shotgun (WGS) entry which is preliminary data.</text>
</comment>
<protein>
    <submittedName>
        <fullName evidence="4">Short-chain dehydrogenase</fullName>
    </submittedName>
</protein>
<dbReference type="GO" id="GO:0016020">
    <property type="term" value="C:membrane"/>
    <property type="evidence" value="ECO:0007669"/>
    <property type="project" value="TreeGrafter"/>
</dbReference>
<reference evidence="5" key="1">
    <citation type="submission" date="2017-10" db="EMBL/GenBank/DDBJ databases">
        <authorList>
            <person name="Gaisin V.A."/>
            <person name="Rysina M.S."/>
            <person name="Grouzdev D.S."/>
        </authorList>
    </citation>
    <scope>NUCLEOTIDE SEQUENCE [LARGE SCALE GENOMIC DNA]</scope>
    <source>
        <strain evidence="5">V1</strain>
    </source>
</reference>
<keyword evidence="5" id="KW-1185">Reference proteome</keyword>
<dbReference type="Proteomes" id="UP000246278">
    <property type="component" value="Unassembled WGS sequence"/>
</dbReference>
<dbReference type="Gene3D" id="3.40.50.720">
    <property type="entry name" value="NAD(P)-binding Rossmann-like Domain"/>
    <property type="match status" value="1"/>
</dbReference>
<dbReference type="PRINTS" id="PR00081">
    <property type="entry name" value="GDHRDH"/>
</dbReference>
<accession>A0A317T7Q7</accession>
<gene>
    <name evidence="4" type="ORF">CR164_08380</name>
</gene>
<dbReference type="RefSeq" id="WP_110023473.1">
    <property type="nucleotide sequence ID" value="NZ_PDNZ01000005.1"/>
</dbReference>
<dbReference type="SUPFAM" id="SSF51735">
    <property type="entry name" value="NAD(P)-binding Rossmann-fold domains"/>
    <property type="match status" value="1"/>
</dbReference>
<dbReference type="EMBL" id="PDNZ01000005">
    <property type="protein sequence ID" value="PWW81827.1"/>
    <property type="molecule type" value="Genomic_DNA"/>
</dbReference>
<evidence type="ECO:0000256" key="3">
    <source>
        <dbReference type="RuleBase" id="RU000363"/>
    </source>
</evidence>
<comment type="similarity">
    <text evidence="1 3">Belongs to the short-chain dehydrogenases/reductases (SDR) family.</text>
</comment>
<evidence type="ECO:0000313" key="4">
    <source>
        <dbReference type="EMBL" id="PWW81827.1"/>
    </source>
</evidence>
<dbReference type="Pfam" id="PF00106">
    <property type="entry name" value="adh_short"/>
    <property type="match status" value="1"/>
</dbReference>
<dbReference type="PROSITE" id="PS00061">
    <property type="entry name" value="ADH_SHORT"/>
    <property type="match status" value="1"/>
</dbReference>
<dbReference type="InterPro" id="IPR020904">
    <property type="entry name" value="Sc_DH/Rdtase_CS"/>
</dbReference>
<sequence length="272" mass="30167">MEHILITGASSGIGKVFAEEYASRGNNLILVARSREKLDALANTLSNTYGVDVRTFQQDLSFPDSAEKVFDFCKREQLVVRTLVNNAGFALDGAFDAQPLESHEKMITLHTLTLIKLTYLFLPEMKHRNQGEILNLSSITAFQGIPYNAVYAATKAFVLSFSESIREELKDSGIRILALCPGLTETDIFDKTGIDPHKTLMPVGPPEQVVKAAINALQKNKLYTVPGFANKILVQSGRLLPRSVMLKLAMVLNRRKKSKIKHSQPNDPLQTP</sequence>
<evidence type="ECO:0000256" key="1">
    <source>
        <dbReference type="ARBA" id="ARBA00006484"/>
    </source>
</evidence>
<dbReference type="AlphaFoldDB" id="A0A317T7Q7"/>
<evidence type="ECO:0000256" key="2">
    <source>
        <dbReference type="ARBA" id="ARBA00023002"/>
    </source>
</evidence>
<keyword evidence="2" id="KW-0560">Oxidoreductase</keyword>
<dbReference type="CDD" id="cd05233">
    <property type="entry name" value="SDR_c"/>
    <property type="match status" value="1"/>
</dbReference>
<dbReference type="InterPro" id="IPR002347">
    <property type="entry name" value="SDR_fam"/>
</dbReference>
<dbReference type="InterPro" id="IPR036291">
    <property type="entry name" value="NAD(P)-bd_dom_sf"/>
</dbReference>
<dbReference type="PANTHER" id="PTHR44196:SF2">
    <property type="entry name" value="SHORT-CHAIN DEHYDROGENASE-RELATED"/>
    <property type="match status" value="1"/>
</dbReference>
<organism evidence="4 5">
    <name type="scientific">Prosthecochloris marina</name>
    <dbReference type="NCBI Taxonomy" id="2017681"/>
    <lineage>
        <taxon>Bacteria</taxon>
        <taxon>Pseudomonadati</taxon>
        <taxon>Chlorobiota</taxon>
        <taxon>Chlorobiia</taxon>
        <taxon>Chlorobiales</taxon>
        <taxon>Chlorobiaceae</taxon>
        <taxon>Prosthecochloris</taxon>
    </lineage>
</organism>